<evidence type="ECO:0000256" key="1">
    <source>
        <dbReference type="ARBA" id="ARBA00008945"/>
    </source>
</evidence>
<dbReference type="InterPro" id="IPR013810">
    <property type="entry name" value="Ribosomal_uS5_N"/>
</dbReference>
<dbReference type="InterPro" id="IPR018192">
    <property type="entry name" value="Ribosomal_uS5_N_CS"/>
</dbReference>
<evidence type="ECO:0000256" key="3">
    <source>
        <dbReference type="ARBA" id="ARBA00022884"/>
    </source>
</evidence>
<dbReference type="GO" id="GO:0006412">
    <property type="term" value="P:translation"/>
    <property type="evidence" value="ECO:0007669"/>
    <property type="project" value="UniProtKB-UniRule"/>
</dbReference>
<evidence type="ECO:0000256" key="8">
    <source>
        <dbReference type="HAMAP-Rule" id="MF_01307"/>
    </source>
</evidence>
<dbReference type="Gene3D" id="3.30.160.20">
    <property type="match status" value="1"/>
</dbReference>
<dbReference type="NCBIfam" id="NF003125">
    <property type="entry name" value="PRK04044.1"/>
    <property type="match status" value="1"/>
</dbReference>
<dbReference type="Gene3D" id="3.30.230.10">
    <property type="match status" value="1"/>
</dbReference>
<dbReference type="PROSITE" id="PS00585">
    <property type="entry name" value="RIBOSOMAL_S5"/>
    <property type="match status" value="1"/>
</dbReference>
<keyword evidence="12" id="KW-1185">Reference proteome</keyword>
<dbReference type="Proteomes" id="UP000632195">
    <property type="component" value="Unassembled WGS sequence"/>
</dbReference>
<dbReference type="InterPro" id="IPR005711">
    <property type="entry name" value="Ribosomal_uS5_euk/arc"/>
</dbReference>
<dbReference type="Pfam" id="PF00333">
    <property type="entry name" value="Ribosomal_S5"/>
    <property type="match status" value="1"/>
</dbReference>
<dbReference type="Pfam" id="PF03719">
    <property type="entry name" value="Ribosomal_S5_C"/>
    <property type="match status" value="1"/>
</dbReference>
<evidence type="ECO:0000256" key="6">
    <source>
        <dbReference type="ARBA" id="ARBA00025844"/>
    </source>
</evidence>
<evidence type="ECO:0000313" key="12">
    <source>
        <dbReference type="Proteomes" id="UP000632195"/>
    </source>
</evidence>
<dbReference type="InterPro" id="IPR014721">
    <property type="entry name" value="Ribsml_uS5_D2-typ_fold_subgr"/>
</dbReference>
<reference evidence="11" key="1">
    <citation type="journal article" date="2014" name="Int. J. Syst. Evol. Microbiol.">
        <title>Complete genome sequence of Corynebacterium casei LMG S-19264T (=DSM 44701T), isolated from a smear-ripened cheese.</title>
        <authorList>
            <consortium name="US DOE Joint Genome Institute (JGI-PGF)"/>
            <person name="Walter F."/>
            <person name="Albersmeier A."/>
            <person name="Kalinowski J."/>
            <person name="Ruckert C."/>
        </authorList>
    </citation>
    <scope>NUCLEOTIDE SEQUENCE</scope>
    <source>
        <strain evidence="11">JCM 13583</strain>
    </source>
</reference>
<feature type="domain" description="S5 DRBM" evidence="10">
    <location>
        <begin position="47"/>
        <end position="110"/>
    </location>
</feature>
<organism evidence="11 12">
    <name type="scientific">Thermogymnomonas acidicola</name>
    <dbReference type="NCBI Taxonomy" id="399579"/>
    <lineage>
        <taxon>Archaea</taxon>
        <taxon>Methanobacteriati</taxon>
        <taxon>Thermoplasmatota</taxon>
        <taxon>Thermoplasmata</taxon>
        <taxon>Thermoplasmatales</taxon>
        <taxon>Thermogymnomonas</taxon>
    </lineage>
</organism>
<dbReference type="PROSITE" id="PS50881">
    <property type="entry name" value="S5_DSRBD"/>
    <property type="match status" value="1"/>
</dbReference>
<evidence type="ECO:0000256" key="2">
    <source>
        <dbReference type="ARBA" id="ARBA00022730"/>
    </source>
</evidence>
<evidence type="ECO:0000259" key="10">
    <source>
        <dbReference type="PROSITE" id="PS50881"/>
    </source>
</evidence>
<keyword evidence="5 8" id="KW-0687">Ribonucleoprotein</keyword>
<evidence type="ECO:0000256" key="5">
    <source>
        <dbReference type="ARBA" id="ARBA00023274"/>
    </source>
</evidence>
<accession>A0AA37F998</accession>
<comment type="similarity">
    <text evidence="1 8 9">Belongs to the universal ribosomal protein uS5 family.</text>
</comment>
<dbReference type="PANTHER" id="PTHR13718">
    <property type="entry name" value="RIBOSOMAL S SUBUNIT"/>
    <property type="match status" value="1"/>
</dbReference>
<dbReference type="InterPro" id="IPR020568">
    <property type="entry name" value="Ribosomal_Su5_D2-typ_SF"/>
</dbReference>
<dbReference type="PANTHER" id="PTHR13718:SF4">
    <property type="entry name" value="40S RIBOSOMAL PROTEIN S2"/>
    <property type="match status" value="1"/>
</dbReference>
<dbReference type="AlphaFoldDB" id="A0AA37F998"/>
<proteinExistence type="inferred from homology"/>
<gene>
    <name evidence="8" type="primary">rps5</name>
    <name evidence="11" type="ORF">GCM10007108_07790</name>
</gene>
<dbReference type="GO" id="GO:0003735">
    <property type="term" value="F:structural constituent of ribosome"/>
    <property type="evidence" value="ECO:0007669"/>
    <property type="project" value="UniProtKB-UniRule"/>
</dbReference>
<reference evidence="11" key="2">
    <citation type="submission" date="2022-09" db="EMBL/GenBank/DDBJ databases">
        <authorList>
            <person name="Sun Q."/>
            <person name="Ohkuma M."/>
        </authorList>
    </citation>
    <scope>NUCLEOTIDE SEQUENCE</scope>
    <source>
        <strain evidence="11">JCM 13583</strain>
    </source>
</reference>
<evidence type="ECO:0000313" key="11">
    <source>
        <dbReference type="EMBL" id="GGM72079.1"/>
    </source>
</evidence>
<dbReference type="RefSeq" id="WP_188680489.1">
    <property type="nucleotide sequence ID" value="NZ_BMNY01000001.1"/>
</dbReference>
<dbReference type="GO" id="GO:0019843">
    <property type="term" value="F:rRNA binding"/>
    <property type="evidence" value="ECO:0007669"/>
    <property type="project" value="UniProtKB-UniRule"/>
</dbReference>
<dbReference type="HAMAP" id="MF_01307_A">
    <property type="entry name" value="Ribosomal_uS5_A"/>
    <property type="match status" value="1"/>
</dbReference>
<keyword evidence="2 8" id="KW-0699">rRNA-binding</keyword>
<evidence type="ECO:0000256" key="4">
    <source>
        <dbReference type="ARBA" id="ARBA00022980"/>
    </source>
</evidence>
<keyword evidence="3 8" id="KW-0694">RNA-binding</keyword>
<dbReference type="SUPFAM" id="SSF54211">
    <property type="entry name" value="Ribosomal protein S5 domain 2-like"/>
    <property type="match status" value="1"/>
</dbReference>
<dbReference type="FunFam" id="3.30.230.10:FF:000004">
    <property type="entry name" value="40S ribosomal protein S2"/>
    <property type="match status" value="1"/>
</dbReference>
<comment type="subunit">
    <text evidence="6 8">Part of the 30S ribosomal subunit. Contacts protein S4.</text>
</comment>
<protein>
    <recommendedName>
        <fullName evidence="7 8">Small ribosomal subunit protein uS5</fullName>
    </recommendedName>
</protein>
<dbReference type="InterPro" id="IPR047866">
    <property type="entry name" value="Ribosomal_uS5_arc"/>
</dbReference>
<dbReference type="SUPFAM" id="SSF54768">
    <property type="entry name" value="dsRNA-binding domain-like"/>
    <property type="match status" value="1"/>
</dbReference>
<dbReference type="EMBL" id="BMNY01000001">
    <property type="protein sequence ID" value="GGM72079.1"/>
    <property type="molecule type" value="Genomic_DNA"/>
</dbReference>
<comment type="caution">
    <text evidence="11">The sequence shown here is derived from an EMBL/GenBank/DDBJ whole genome shotgun (WGS) entry which is preliminary data.</text>
</comment>
<comment type="domain">
    <text evidence="8">The N-terminal domain interacts with the head of the 30S subunit; the C-terminal domain interacts with the body and contacts protein S4. The interaction surface between S4 and S5 is involved in control of translational fidelity.</text>
</comment>
<comment type="function">
    <text evidence="8">With S4 and S12 plays an important role in translational accuracy.</text>
</comment>
<name>A0AA37F998_9ARCH</name>
<dbReference type="InterPro" id="IPR000851">
    <property type="entry name" value="Ribosomal_uS5"/>
</dbReference>
<evidence type="ECO:0000256" key="9">
    <source>
        <dbReference type="RuleBase" id="RU003823"/>
    </source>
</evidence>
<keyword evidence="4 8" id="KW-0689">Ribosomal protein</keyword>
<dbReference type="GO" id="GO:0022627">
    <property type="term" value="C:cytosolic small ribosomal subunit"/>
    <property type="evidence" value="ECO:0007669"/>
    <property type="project" value="TreeGrafter"/>
</dbReference>
<sequence>MTDEDWVPKTQLGKLVAEGKIKTMSEAIRSRLPLKEYQIVDILLPNLMDEAIYIERAQRMTDSGRRMNYSVTAVVGNGDGFVGVGRGKAKEAAPAIRKAVNNAKLNILEIRRGCGSWECGCGRAHTLPFLVVGKSGSVEVVLKPAPQGLGRAVGDVAKIILRMAGIEDAWGFAKGHTKTTVNYALATFDALRQTSIMKINPALKLSTPIYAGSVANAGSVKS</sequence>
<dbReference type="NCBIfam" id="TIGR01020">
    <property type="entry name" value="uS5_euk_arch"/>
    <property type="match status" value="1"/>
</dbReference>
<dbReference type="InterPro" id="IPR005324">
    <property type="entry name" value="Ribosomal_uS5_C"/>
</dbReference>
<evidence type="ECO:0000256" key="7">
    <source>
        <dbReference type="ARBA" id="ARBA00035255"/>
    </source>
</evidence>